<keyword evidence="10 22" id="KW-0732">Signal</keyword>
<keyword evidence="7" id="KW-0964">Secreted</keyword>
<keyword evidence="8" id="KW-0336">GPI-anchor</keyword>
<dbReference type="GO" id="GO:0046872">
    <property type="term" value="F:metal ion binding"/>
    <property type="evidence" value="ECO:0007669"/>
    <property type="project" value="UniProtKB-KW"/>
</dbReference>
<dbReference type="FunFam" id="3.20.20.370:FF:000004">
    <property type="entry name" value="Related to Chitin deacetylase"/>
    <property type="match status" value="1"/>
</dbReference>
<dbReference type="GO" id="GO:0098552">
    <property type="term" value="C:side of membrane"/>
    <property type="evidence" value="ECO:0007669"/>
    <property type="project" value="UniProtKB-KW"/>
</dbReference>
<evidence type="ECO:0000256" key="11">
    <source>
        <dbReference type="ARBA" id="ARBA00022801"/>
    </source>
</evidence>
<evidence type="ECO:0000313" key="25">
    <source>
        <dbReference type="Proteomes" id="UP000077266"/>
    </source>
</evidence>
<dbReference type="AlphaFoldDB" id="A0A165NF84"/>
<dbReference type="Gene3D" id="3.20.20.370">
    <property type="entry name" value="Glycoside hydrolase/deacetylase"/>
    <property type="match status" value="1"/>
</dbReference>
<dbReference type="EC" id="3.5.1.41" evidence="20"/>
<keyword evidence="6" id="KW-0134">Cell wall</keyword>
<comment type="catalytic activity">
    <reaction evidence="21">
        <text>[(1-&gt;4)-N-acetyl-beta-D-glucosaminyl](n) + n H2O = chitosan + n acetate</text>
        <dbReference type="Rhea" id="RHEA:10464"/>
        <dbReference type="Rhea" id="RHEA-COMP:9593"/>
        <dbReference type="Rhea" id="RHEA-COMP:9597"/>
        <dbReference type="ChEBI" id="CHEBI:15377"/>
        <dbReference type="ChEBI" id="CHEBI:17029"/>
        <dbReference type="ChEBI" id="CHEBI:30089"/>
        <dbReference type="ChEBI" id="CHEBI:57704"/>
        <dbReference type="EC" id="3.5.1.41"/>
    </reaction>
    <physiologicalReaction direction="left-to-right" evidence="21">
        <dbReference type="Rhea" id="RHEA:10465"/>
    </physiologicalReaction>
</comment>
<dbReference type="Proteomes" id="UP000077266">
    <property type="component" value="Unassembled WGS sequence"/>
</dbReference>
<dbReference type="STRING" id="1314781.A0A165NF84"/>
<comment type="subcellular location">
    <subcellularLocation>
        <location evidence="3">Cell membrane</location>
        <topology evidence="3">Lipid-anchor</topology>
        <topology evidence="3">GPI-anchor</topology>
    </subcellularLocation>
    <subcellularLocation>
        <location evidence="2">Secreted</location>
        <location evidence="2">Cell wall</location>
    </subcellularLocation>
</comment>
<evidence type="ECO:0000256" key="16">
    <source>
        <dbReference type="ARBA" id="ARBA00023285"/>
    </source>
</evidence>
<evidence type="ECO:0000256" key="14">
    <source>
        <dbReference type="ARBA" id="ARBA00023180"/>
    </source>
</evidence>
<evidence type="ECO:0000256" key="5">
    <source>
        <dbReference type="ARBA" id="ARBA00022475"/>
    </source>
</evidence>
<keyword evidence="25" id="KW-1185">Reference proteome</keyword>
<keyword evidence="19" id="KW-0624">Polysaccharide degradation</keyword>
<dbReference type="InterPro" id="IPR011330">
    <property type="entry name" value="Glyco_hydro/deAcase_b/a-brl"/>
</dbReference>
<dbReference type="Pfam" id="PF01522">
    <property type="entry name" value="Polysacc_deac_1"/>
    <property type="match status" value="1"/>
</dbReference>
<keyword evidence="12" id="KW-0146">Chitin degradation</keyword>
<evidence type="ECO:0000256" key="8">
    <source>
        <dbReference type="ARBA" id="ARBA00022622"/>
    </source>
</evidence>
<evidence type="ECO:0000256" key="21">
    <source>
        <dbReference type="ARBA" id="ARBA00048494"/>
    </source>
</evidence>
<evidence type="ECO:0000256" key="3">
    <source>
        <dbReference type="ARBA" id="ARBA00004609"/>
    </source>
</evidence>
<reference evidence="24 25" key="1">
    <citation type="journal article" date="2016" name="Mol. Biol. Evol.">
        <title>Comparative Genomics of Early-Diverging Mushroom-Forming Fungi Provides Insights into the Origins of Lignocellulose Decay Capabilities.</title>
        <authorList>
            <person name="Nagy L.G."/>
            <person name="Riley R."/>
            <person name="Tritt A."/>
            <person name="Adam C."/>
            <person name="Daum C."/>
            <person name="Floudas D."/>
            <person name="Sun H."/>
            <person name="Yadav J.S."/>
            <person name="Pangilinan J."/>
            <person name="Larsson K.H."/>
            <person name="Matsuura K."/>
            <person name="Barry K."/>
            <person name="Labutti K."/>
            <person name="Kuo R."/>
            <person name="Ohm R.A."/>
            <person name="Bhattacharya S.S."/>
            <person name="Shirouzu T."/>
            <person name="Yoshinaga Y."/>
            <person name="Martin F.M."/>
            <person name="Grigoriev I.V."/>
            <person name="Hibbett D.S."/>
        </authorList>
    </citation>
    <scope>NUCLEOTIDE SEQUENCE [LARGE SCALE GENOMIC DNA]</scope>
    <source>
        <strain evidence="24 25">HHB12029</strain>
    </source>
</reference>
<keyword evidence="13" id="KW-0472">Membrane</keyword>
<dbReference type="GO" id="GO:0004099">
    <property type="term" value="F:chitin deacetylase activity"/>
    <property type="evidence" value="ECO:0007669"/>
    <property type="project" value="UniProtKB-EC"/>
</dbReference>
<dbReference type="GO" id="GO:0000272">
    <property type="term" value="P:polysaccharide catabolic process"/>
    <property type="evidence" value="ECO:0007669"/>
    <property type="project" value="UniProtKB-KW"/>
</dbReference>
<dbReference type="PANTHER" id="PTHR10587:SF133">
    <property type="entry name" value="CHITIN DEACETYLASE 1-RELATED"/>
    <property type="match status" value="1"/>
</dbReference>
<keyword evidence="11 24" id="KW-0378">Hydrolase</keyword>
<dbReference type="GO" id="GO:0005886">
    <property type="term" value="C:plasma membrane"/>
    <property type="evidence" value="ECO:0007669"/>
    <property type="project" value="UniProtKB-SubCell"/>
</dbReference>
<evidence type="ECO:0000256" key="12">
    <source>
        <dbReference type="ARBA" id="ARBA00023024"/>
    </source>
</evidence>
<organism evidence="24 25">
    <name type="scientific">Exidia glandulosa HHB12029</name>
    <dbReference type="NCBI Taxonomy" id="1314781"/>
    <lineage>
        <taxon>Eukaryota</taxon>
        <taxon>Fungi</taxon>
        <taxon>Dikarya</taxon>
        <taxon>Basidiomycota</taxon>
        <taxon>Agaricomycotina</taxon>
        <taxon>Agaricomycetes</taxon>
        <taxon>Auriculariales</taxon>
        <taxon>Exidiaceae</taxon>
        <taxon>Exidia</taxon>
    </lineage>
</organism>
<keyword evidence="15" id="KW-0119">Carbohydrate metabolism</keyword>
<evidence type="ECO:0000256" key="10">
    <source>
        <dbReference type="ARBA" id="ARBA00022729"/>
    </source>
</evidence>
<evidence type="ECO:0000256" key="6">
    <source>
        <dbReference type="ARBA" id="ARBA00022512"/>
    </source>
</evidence>
<dbReference type="PROSITE" id="PS51677">
    <property type="entry name" value="NODB"/>
    <property type="match status" value="1"/>
</dbReference>
<dbReference type="EMBL" id="KV425899">
    <property type="protein sequence ID" value="KZW00658.1"/>
    <property type="molecule type" value="Genomic_DNA"/>
</dbReference>
<keyword evidence="5" id="KW-1003">Cell membrane</keyword>
<evidence type="ECO:0000256" key="7">
    <source>
        <dbReference type="ARBA" id="ARBA00022525"/>
    </source>
</evidence>
<dbReference type="GO" id="GO:0006032">
    <property type="term" value="P:chitin catabolic process"/>
    <property type="evidence" value="ECO:0007669"/>
    <property type="project" value="UniProtKB-KW"/>
</dbReference>
<evidence type="ECO:0000256" key="9">
    <source>
        <dbReference type="ARBA" id="ARBA00022723"/>
    </source>
</evidence>
<keyword evidence="18" id="KW-0961">Cell wall biogenesis/degradation</keyword>
<evidence type="ECO:0000256" key="18">
    <source>
        <dbReference type="ARBA" id="ARBA00023316"/>
    </source>
</evidence>
<feature type="signal peptide" evidence="22">
    <location>
        <begin position="1"/>
        <end position="18"/>
    </location>
</feature>
<name>A0A165NF84_EXIGL</name>
<evidence type="ECO:0000256" key="2">
    <source>
        <dbReference type="ARBA" id="ARBA00004191"/>
    </source>
</evidence>
<evidence type="ECO:0000256" key="13">
    <source>
        <dbReference type="ARBA" id="ARBA00023136"/>
    </source>
</evidence>
<evidence type="ECO:0000256" key="19">
    <source>
        <dbReference type="ARBA" id="ARBA00023326"/>
    </source>
</evidence>
<dbReference type="GO" id="GO:0071555">
    <property type="term" value="P:cell wall organization"/>
    <property type="evidence" value="ECO:0007669"/>
    <property type="project" value="UniProtKB-KW"/>
</dbReference>
<evidence type="ECO:0000256" key="22">
    <source>
        <dbReference type="SAM" id="SignalP"/>
    </source>
</evidence>
<evidence type="ECO:0000259" key="23">
    <source>
        <dbReference type="PROSITE" id="PS51677"/>
    </source>
</evidence>
<dbReference type="InParanoid" id="A0A165NF84"/>
<evidence type="ECO:0000313" key="24">
    <source>
        <dbReference type="EMBL" id="KZW00658.1"/>
    </source>
</evidence>
<evidence type="ECO:0000256" key="1">
    <source>
        <dbReference type="ARBA" id="ARBA00001941"/>
    </source>
</evidence>
<feature type="domain" description="NodB homology" evidence="23">
    <location>
        <begin position="189"/>
        <end position="390"/>
    </location>
</feature>
<keyword evidence="16" id="KW-0170">Cobalt</keyword>
<evidence type="ECO:0000256" key="15">
    <source>
        <dbReference type="ARBA" id="ARBA00023277"/>
    </source>
</evidence>
<dbReference type="OrthoDB" id="407355at2759"/>
<evidence type="ECO:0000256" key="20">
    <source>
        <dbReference type="ARBA" id="ARBA00024056"/>
    </source>
</evidence>
<gene>
    <name evidence="24" type="ORF">EXIGLDRAFT_603954</name>
</gene>
<proteinExistence type="inferred from homology"/>
<evidence type="ECO:0000256" key="4">
    <source>
        <dbReference type="ARBA" id="ARBA00010973"/>
    </source>
</evidence>
<dbReference type="PANTHER" id="PTHR10587">
    <property type="entry name" value="GLYCOSYL TRANSFERASE-RELATED"/>
    <property type="match status" value="1"/>
</dbReference>
<dbReference type="GO" id="GO:0009272">
    <property type="term" value="P:fungal-type cell wall biogenesis"/>
    <property type="evidence" value="ECO:0007669"/>
    <property type="project" value="UniProtKB-ARBA"/>
</dbReference>
<protein>
    <recommendedName>
        <fullName evidence="20">chitin deacetylase</fullName>
        <ecNumber evidence="20">3.5.1.41</ecNumber>
    </recommendedName>
</protein>
<dbReference type="InterPro" id="IPR050248">
    <property type="entry name" value="Polysacc_deacetylase_ArnD"/>
</dbReference>
<comment type="similarity">
    <text evidence="4">Belongs to the polysaccharide deacetylase family.</text>
</comment>
<sequence length="425" mass="44787">MVCLRALAVVAPVVAVSASPNGIFGRQGSVASTPAATTPPAAAGPSLTQVSISPASVNPTAVPVASILPDGVMPTQTTVPLPTTATAGSKPTGIPNAPALPDISTWNPAVYPPLDKAPPTDSSQVQQWKQDVANSKVTIPDIAPFAPGGTQGMCQTAQNIPRIGNTTECWWTCGHCTRSTDVSVCNDKLTWGSSFDDGPAPYTPELLDFLGANNLKTTFFVVGSRVASRPQYLQAQYLLGHQIAVHTWSHTPLTTQTNDAIIAELGWSKKVIKDAIGVTPTFMRPPYGDIDDRVRAIALAMGLTPVIWTVSSAGVSFDTFDWEVPGAVVSASQAINQFETLLTTASQLDSGFIVLEHDLYQQTVDLAVGYFLPSALAQTPKLKIQSIRECLGFSEGMAYAETSNSASHSVPRTTPVPQLTEVACS</sequence>
<dbReference type="InterPro" id="IPR002509">
    <property type="entry name" value="NODB_dom"/>
</dbReference>
<feature type="chain" id="PRO_5007863199" description="chitin deacetylase" evidence="22">
    <location>
        <begin position="19"/>
        <end position="425"/>
    </location>
</feature>
<keyword evidence="14" id="KW-0325">Glycoprotein</keyword>
<accession>A0A165NF84</accession>
<comment type="cofactor">
    <cofactor evidence="1">
        <name>Co(2+)</name>
        <dbReference type="ChEBI" id="CHEBI:48828"/>
    </cofactor>
</comment>
<keyword evidence="9" id="KW-0479">Metal-binding</keyword>
<dbReference type="SUPFAM" id="SSF88713">
    <property type="entry name" value="Glycoside hydrolase/deacetylase"/>
    <property type="match status" value="1"/>
</dbReference>
<evidence type="ECO:0000256" key="17">
    <source>
        <dbReference type="ARBA" id="ARBA00023288"/>
    </source>
</evidence>
<keyword evidence="17" id="KW-0449">Lipoprotein</keyword>